<dbReference type="InterPro" id="IPR017853">
    <property type="entry name" value="GH"/>
</dbReference>
<comment type="similarity">
    <text evidence="1 2">Belongs to the glycosyl hydrolase 31 family.</text>
</comment>
<dbReference type="GO" id="GO:0004553">
    <property type="term" value="F:hydrolase activity, hydrolyzing O-glycosyl compounds"/>
    <property type="evidence" value="ECO:0007669"/>
    <property type="project" value="InterPro"/>
</dbReference>
<dbReference type="AlphaFoldDB" id="A0A7G9WIG1"/>
<dbReference type="CDD" id="cd06595">
    <property type="entry name" value="GH31_u1"/>
    <property type="match status" value="1"/>
</dbReference>
<dbReference type="Pfam" id="PF21365">
    <property type="entry name" value="Glyco_hydro_31_3rd"/>
    <property type="match status" value="1"/>
</dbReference>
<evidence type="ECO:0000256" key="2">
    <source>
        <dbReference type="RuleBase" id="RU361185"/>
    </source>
</evidence>
<gene>
    <name evidence="5" type="ORF">H6X83_02125</name>
</gene>
<evidence type="ECO:0000313" key="6">
    <source>
        <dbReference type="Proteomes" id="UP000516046"/>
    </source>
</evidence>
<dbReference type="PANTHER" id="PTHR43863:SF2">
    <property type="entry name" value="MALTASE-GLUCOAMYLASE"/>
    <property type="match status" value="1"/>
</dbReference>
<dbReference type="Pfam" id="PF01055">
    <property type="entry name" value="Glyco_hydro_31_2nd"/>
    <property type="match status" value="1"/>
</dbReference>
<dbReference type="KEGG" id="caml:H6X83_02125"/>
<dbReference type="EMBL" id="CP060696">
    <property type="protein sequence ID" value="QNO18473.1"/>
    <property type="molecule type" value="Genomic_DNA"/>
</dbReference>
<reference evidence="5 6" key="1">
    <citation type="submission" date="2020-08" db="EMBL/GenBank/DDBJ databases">
        <authorList>
            <person name="Ren C."/>
            <person name="Gu Y."/>
            <person name="Xu Y."/>
        </authorList>
    </citation>
    <scope>NUCLEOTIDE SEQUENCE [LARGE SCALE GENOMIC DNA]</scope>
    <source>
        <strain evidence="5 6">LBM18003</strain>
    </source>
</reference>
<evidence type="ECO:0000259" key="4">
    <source>
        <dbReference type="Pfam" id="PF21365"/>
    </source>
</evidence>
<dbReference type="SUPFAM" id="SSF51011">
    <property type="entry name" value="Glycosyl hydrolase domain"/>
    <property type="match status" value="1"/>
</dbReference>
<feature type="domain" description="Glycosyl hydrolase family 31 C-terminal" evidence="4">
    <location>
        <begin position="505"/>
        <end position="596"/>
    </location>
</feature>
<organism evidence="5 6">
    <name type="scientific">Caproicibacterium amylolyticum</name>
    <dbReference type="NCBI Taxonomy" id="2766537"/>
    <lineage>
        <taxon>Bacteria</taxon>
        <taxon>Bacillati</taxon>
        <taxon>Bacillota</taxon>
        <taxon>Clostridia</taxon>
        <taxon>Eubacteriales</taxon>
        <taxon>Oscillospiraceae</taxon>
        <taxon>Caproicibacterium</taxon>
    </lineage>
</organism>
<feature type="domain" description="Glycoside hydrolase family 31 TIM barrel" evidence="3">
    <location>
        <begin position="194"/>
        <end position="497"/>
    </location>
</feature>
<dbReference type="InterPro" id="IPR051816">
    <property type="entry name" value="Glycosyl_Hydrolase_31"/>
</dbReference>
<dbReference type="InterPro" id="IPR048395">
    <property type="entry name" value="Glyco_hydro_31_C"/>
</dbReference>
<dbReference type="SUPFAM" id="SSF51445">
    <property type="entry name" value="(Trans)glycosidases"/>
    <property type="match status" value="1"/>
</dbReference>
<keyword evidence="2" id="KW-0378">Hydrolase</keyword>
<name>A0A7G9WIG1_9FIRM</name>
<sequence length="798" mass="91292">MYNKSIQMCPAARKEAVVQGENYRFTVLTAGLLRMEYSACGCFEDCATQTVVNRRFPLSAFEVEEDETTLVLRTEMLTLTYQKKLGFTENGLQIRLAGNFSLHKSVWYFGHESDDLGGTARTLDNVDGAIPLEHGIQSQNGWSTLDDIHSLLLSEDGWVRPRPGTETADIYFFGYGHKYSLCLQDYYKLTGSVPLLPRFALGNWWSRYYRYTAESYQELMQKFEEKQVPFTVAVVDMDWHLTEVDPKYGTGWTGYTWNRELFPKPQEFLAWLHNRGLHVTLNLHPADGIRPFEDCYVRMAKTLGQDPEKKITIPCRITDRAWMRAWFDTVLHPLEKQGVDFWWIDWQQGSVSDVPGLDPLWMLNHFSYLDNGRTGKKALAFSRYAGPGSHRYPVGFSGDSVISWASLQFQPYFTATAANIGYSWWSHDIGGHMLGVKDDELETRWVQFGVFSPIMRLHSSASPFNGKEPWRYGMEAECVMEDFLRLRHRMLPYLYTMNYRTHNEGLPLVLPVYYQWPEQEEAYHVPNTYLFGTQLLACPVTTPAAKETKLACTEGWLPVGSWYDVFTHLRYTGGRRLRFYRPLQSIPVFAPAGAVIPLSADSGNRTENPAHLELQVFCGKDGSFDLLEDDCSEDSTAEETWARTSFRMRWGSTARFSVLPPDENIGFLPRQRSYTVCFVGLRQPQQVQAEIGGNICNTDVSYEDSVLRVKLPPVPAEEKVTLILQHAGLQENHVTELIYTLLDRAQVPFVQKDRIFQLIQQEQNTAYILSELMTMQLSEELLGAVSEILLACTDGADS</sequence>
<keyword evidence="6" id="KW-1185">Reference proteome</keyword>
<dbReference type="Gene3D" id="3.20.20.80">
    <property type="entry name" value="Glycosidases"/>
    <property type="match status" value="1"/>
</dbReference>
<dbReference type="InterPro" id="IPR000322">
    <property type="entry name" value="Glyco_hydro_31_TIM"/>
</dbReference>
<evidence type="ECO:0000313" key="5">
    <source>
        <dbReference type="EMBL" id="QNO18473.1"/>
    </source>
</evidence>
<dbReference type="Gene3D" id="2.60.40.1180">
    <property type="entry name" value="Golgi alpha-mannosidase II"/>
    <property type="match status" value="2"/>
</dbReference>
<protein>
    <submittedName>
        <fullName evidence="5">Alpha-xylosidase</fullName>
    </submittedName>
</protein>
<dbReference type="InterPro" id="IPR013780">
    <property type="entry name" value="Glyco_hydro_b"/>
</dbReference>
<evidence type="ECO:0000256" key="1">
    <source>
        <dbReference type="ARBA" id="ARBA00007806"/>
    </source>
</evidence>
<dbReference type="Proteomes" id="UP000516046">
    <property type="component" value="Chromosome"/>
</dbReference>
<dbReference type="RefSeq" id="WP_212507535.1">
    <property type="nucleotide sequence ID" value="NZ_CP060696.1"/>
</dbReference>
<evidence type="ECO:0000259" key="3">
    <source>
        <dbReference type="Pfam" id="PF01055"/>
    </source>
</evidence>
<keyword evidence="2" id="KW-0326">Glycosidase</keyword>
<dbReference type="PANTHER" id="PTHR43863">
    <property type="entry name" value="HYDROLASE, PUTATIVE (AFU_ORTHOLOGUE AFUA_1G03140)-RELATED"/>
    <property type="match status" value="1"/>
</dbReference>
<dbReference type="GO" id="GO:0005975">
    <property type="term" value="P:carbohydrate metabolic process"/>
    <property type="evidence" value="ECO:0007669"/>
    <property type="project" value="InterPro"/>
</dbReference>
<proteinExistence type="inferred from homology"/>
<accession>A0A7G9WIG1</accession>